<dbReference type="PROSITE" id="PS51286">
    <property type="entry name" value="RAP"/>
    <property type="match status" value="1"/>
</dbReference>
<dbReference type="GO" id="GO:1901259">
    <property type="term" value="P:chloroplast rRNA processing"/>
    <property type="evidence" value="ECO:0007669"/>
    <property type="project" value="TreeGrafter"/>
</dbReference>
<organism evidence="3 4">
    <name type="scientific">Genlisea aurea</name>
    <dbReference type="NCBI Taxonomy" id="192259"/>
    <lineage>
        <taxon>Eukaryota</taxon>
        <taxon>Viridiplantae</taxon>
        <taxon>Streptophyta</taxon>
        <taxon>Embryophyta</taxon>
        <taxon>Tracheophyta</taxon>
        <taxon>Spermatophyta</taxon>
        <taxon>Magnoliopsida</taxon>
        <taxon>eudicotyledons</taxon>
        <taxon>Gunneridae</taxon>
        <taxon>Pentapetalae</taxon>
        <taxon>asterids</taxon>
        <taxon>lamiids</taxon>
        <taxon>Lamiales</taxon>
        <taxon>Lentibulariaceae</taxon>
        <taxon>Genlisea</taxon>
    </lineage>
</organism>
<accession>S8EGA6</accession>
<feature type="region of interest" description="Disordered" evidence="1">
    <location>
        <begin position="36"/>
        <end position="57"/>
    </location>
</feature>
<proteinExistence type="predicted"/>
<evidence type="ECO:0000313" key="4">
    <source>
        <dbReference type="Proteomes" id="UP000015453"/>
    </source>
</evidence>
<feature type="non-terminal residue" evidence="3">
    <location>
        <position position="528"/>
    </location>
</feature>
<dbReference type="PANTHER" id="PTHR21228">
    <property type="entry name" value="FAST LEU-RICH DOMAIN-CONTAINING"/>
    <property type="match status" value="1"/>
</dbReference>
<dbReference type="GO" id="GO:0003723">
    <property type="term" value="F:RNA binding"/>
    <property type="evidence" value="ECO:0007669"/>
    <property type="project" value="TreeGrafter"/>
</dbReference>
<dbReference type="SMART" id="SM00952">
    <property type="entry name" value="RAP"/>
    <property type="match status" value="1"/>
</dbReference>
<dbReference type="PANTHER" id="PTHR21228:SF40">
    <property type="entry name" value="LD45607P"/>
    <property type="match status" value="1"/>
</dbReference>
<keyword evidence="4" id="KW-1185">Reference proteome</keyword>
<protein>
    <recommendedName>
        <fullName evidence="2">RAP domain-containing protein</fullName>
    </recommendedName>
</protein>
<gene>
    <name evidence="3" type="ORF">M569_03053</name>
</gene>
<dbReference type="GO" id="GO:0005759">
    <property type="term" value="C:mitochondrial matrix"/>
    <property type="evidence" value="ECO:0007669"/>
    <property type="project" value="TreeGrafter"/>
</dbReference>
<dbReference type="EMBL" id="AUSU01001139">
    <property type="protein sequence ID" value="EPS71702.1"/>
    <property type="molecule type" value="Genomic_DNA"/>
</dbReference>
<dbReference type="GO" id="GO:0035770">
    <property type="term" value="C:ribonucleoprotein granule"/>
    <property type="evidence" value="ECO:0007669"/>
    <property type="project" value="TreeGrafter"/>
</dbReference>
<dbReference type="InterPro" id="IPR013584">
    <property type="entry name" value="RAP"/>
</dbReference>
<feature type="domain" description="RAP" evidence="2">
    <location>
        <begin position="468"/>
        <end position="526"/>
    </location>
</feature>
<dbReference type="GO" id="GO:0000963">
    <property type="term" value="P:mitochondrial RNA processing"/>
    <property type="evidence" value="ECO:0007669"/>
    <property type="project" value="TreeGrafter"/>
</dbReference>
<dbReference type="Proteomes" id="UP000015453">
    <property type="component" value="Unassembled WGS sequence"/>
</dbReference>
<dbReference type="OrthoDB" id="385235at2759"/>
<dbReference type="Pfam" id="PF08373">
    <property type="entry name" value="RAP"/>
    <property type="match status" value="1"/>
</dbReference>
<dbReference type="AlphaFoldDB" id="S8EGA6"/>
<evidence type="ECO:0000313" key="3">
    <source>
        <dbReference type="EMBL" id="EPS71702.1"/>
    </source>
</evidence>
<evidence type="ECO:0000256" key="1">
    <source>
        <dbReference type="SAM" id="MobiDB-lite"/>
    </source>
</evidence>
<feature type="non-terminal residue" evidence="3">
    <location>
        <position position="1"/>
    </location>
</feature>
<dbReference type="GO" id="GO:0044528">
    <property type="term" value="P:regulation of mitochondrial mRNA stability"/>
    <property type="evidence" value="ECO:0007669"/>
    <property type="project" value="TreeGrafter"/>
</dbReference>
<reference evidence="3 4" key="1">
    <citation type="journal article" date="2013" name="BMC Genomics">
        <title>The miniature genome of a carnivorous plant Genlisea aurea contains a low number of genes and short non-coding sequences.</title>
        <authorList>
            <person name="Leushkin E.V."/>
            <person name="Sutormin R.A."/>
            <person name="Nabieva E.R."/>
            <person name="Penin A.A."/>
            <person name="Kondrashov A.S."/>
            <person name="Logacheva M.D."/>
        </authorList>
    </citation>
    <scope>NUCLEOTIDE SEQUENCE [LARGE SCALE GENOMIC DNA]</scope>
</reference>
<dbReference type="GO" id="GO:0009507">
    <property type="term" value="C:chloroplast"/>
    <property type="evidence" value="ECO:0007669"/>
    <property type="project" value="TreeGrafter"/>
</dbReference>
<feature type="compositionally biased region" description="Basic residues" evidence="1">
    <location>
        <begin position="42"/>
        <end position="54"/>
    </location>
</feature>
<dbReference type="InterPro" id="IPR050870">
    <property type="entry name" value="FAST_kinase"/>
</dbReference>
<name>S8EGA6_9LAMI</name>
<evidence type="ECO:0000259" key="2">
    <source>
        <dbReference type="PROSITE" id="PS51286"/>
    </source>
</evidence>
<sequence length="528" mass="59570">GEKKTQENDAMDWCIRARKLALKSIEARGLTAKVKSMVADKKMKKKKKKKKMKKHSDFDELTSIDDLEVFSAEEEESDSESSDGDKAIRGLRNTVSTFADGVFDERSKRSKEVFLQRLSQFSSGPSDRKKEFNLNNSIVEAQTADQVLEAVSETVVAVAKGLSPSPLSPLNIATALHRIAKNMEKVSMMREHRLSFSRKREMSMLVSMAMVALPDCSPQGVSNIAWALSKIGGELLYLSEMERVAEVSLAKVSEFNPQNVANLAGAFASMQHSAPHLFSELSIRASNIIRSFQPQEIAQVLWAFASLYQPAEALFESLDGLLDDPDDGDVETLFAFSRDQMGNICWSYAVLGQLDRPFFAHIWKKLHRIEEQIPDPRRADVMFASQIHHVNVCLKLEYPHLLRLRMPERLENGVASARKTRKFSRKVTSSFQKEVLRLLVSTGLDWAKEYDMEEEGYTLDAALVDRKVALEIDGPTHFSRNSGAPLGHTMVKRRCIGAAGWKLVCVEHRKWEEVEGEAQQMQYLRDLL</sequence>
<comment type="caution">
    <text evidence="3">The sequence shown here is derived from an EMBL/GenBank/DDBJ whole genome shotgun (WGS) entry which is preliminary data.</text>
</comment>